<comment type="similarity">
    <text evidence="1">Belongs to the non-flavoprotein flavin reductase family.</text>
</comment>
<dbReference type="InterPro" id="IPR012349">
    <property type="entry name" value="Split_barrel_FMN-bd"/>
</dbReference>
<gene>
    <name evidence="4" type="ORF">EK0264_12845</name>
</gene>
<protein>
    <submittedName>
        <fullName evidence="4">Flavin reductase</fullName>
    </submittedName>
</protein>
<dbReference type="InParanoid" id="A0A7L4YPN3"/>
<dbReference type="GO" id="GO:0010181">
    <property type="term" value="F:FMN binding"/>
    <property type="evidence" value="ECO:0007669"/>
    <property type="project" value="InterPro"/>
</dbReference>
<dbReference type="FunCoup" id="A0A7L4YPN3">
    <property type="interactions" value="4"/>
</dbReference>
<dbReference type="EMBL" id="CP047156">
    <property type="protein sequence ID" value="QHC01090.1"/>
    <property type="molecule type" value="Genomic_DNA"/>
</dbReference>
<proteinExistence type="inferred from homology"/>
<dbReference type="AlphaFoldDB" id="A0A7L4YPN3"/>
<reference evidence="4 5" key="1">
    <citation type="journal article" date="2018" name="Int. J. Syst. Evol. Microbiol.">
        <title>Epidermidibacterium keratini gen. nov., sp. nov., a member of the family Sporichthyaceae, isolated from keratin epidermis.</title>
        <authorList>
            <person name="Lee D.G."/>
            <person name="Trujillo M.E."/>
            <person name="Kang S."/>
            <person name="Nam J.J."/>
            <person name="Kim Y.J."/>
        </authorList>
    </citation>
    <scope>NUCLEOTIDE SEQUENCE [LARGE SCALE GENOMIC DNA]</scope>
    <source>
        <strain evidence="4 5">EPI-7</strain>
    </source>
</reference>
<dbReference type="GO" id="GO:0042602">
    <property type="term" value="F:riboflavin reductase (NADPH) activity"/>
    <property type="evidence" value="ECO:0007669"/>
    <property type="project" value="TreeGrafter"/>
</dbReference>
<evidence type="ECO:0000259" key="3">
    <source>
        <dbReference type="SMART" id="SM00903"/>
    </source>
</evidence>
<accession>A0A7L4YPN3</accession>
<dbReference type="RefSeq" id="WP_159546219.1">
    <property type="nucleotide sequence ID" value="NZ_CP047156.1"/>
</dbReference>
<sequence length="174" mass="18687">MSDSHDDAAALNSSAIDPQLFREVLGNFASGVVVVTAYDDGPVGMTAQSFMSLSLDPPLVMFCPAKSSSSWPRIRKAQHFAANILAEGQDAIGLQFARSGVDRFAGVEWESGPSGAPLLEDVLAHIDCEIVAVHDGGDHDIVVGRVRHLRVVTDRQPLVFFRSAYETLTVRPPG</sequence>
<dbReference type="KEGG" id="eke:EK0264_12845"/>
<keyword evidence="2" id="KW-0560">Oxidoreductase</keyword>
<evidence type="ECO:0000256" key="1">
    <source>
        <dbReference type="ARBA" id="ARBA00008898"/>
    </source>
</evidence>
<dbReference type="Gene3D" id="2.30.110.10">
    <property type="entry name" value="Electron Transport, Fmn-binding Protein, Chain A"/>
    <property type="match status" value="1"/>
</dbReference>
<organism evidence="4 5">
    <name type="scientific">Epidermidibacterium keratini</name>
    <dbReference type="NCBI Taxonomy" id="1891644"/>
    <lineage>
        <taxon>Bacteria</taxon>
        <taxon>Bacillati</taxon>
        <taxon>Actinomycetota</taxon>
        <taxon>Actinomycetes</taxon>
        <taxon>Sporichthyales</taxon>
        <taxon>Sporichthyaceae</taxon>
        <taxon>Epidermidibacterium</taxon>
    </lineage>
</organism>
<feature type="domain" description="Flavin reductase like" evidence="3">
    <location>
        <begin position="25"/>
        <end position="167"/>
    </location>
</feature>
<evidence type="ECO:0000313" key="5">
    <source>
        <dbReference type="Proteomes" id="UP000463857"/>
    </source>
</evidence>
<dbReference type="Proteomes" id="UP000463857">
    <property type="component" value="Chromosome"/>
</dbReference>
<dbReference type="Pfam" id="PF01613">
    <property type="entry name" value="Flavin_Reduct"/>
    <property type="match status" value="1"/>
</dbReference>
<name>A0A7L4YPN3_9ACTN</name>
<dbReference type="SUPFAM" id="SSF50475">
    <property type="entry name" value="FMN-binding split barrel"/>
    <property type="match status" value="1"/>
</dbReference>
<dbReference type="OrthoDB" id="9792858at2"/>
<dbReference type="InterPro" id="IPR002563">
    <property type="entry name" value="Flavin_Rdtase-like_dom"/>
</dbReference>
<dbReference type="PANTHER" id="PTHR30466">
    <property type="entry name" value="FLAVIN REDUCTASE"/>
    <property type="match status" value="1"/>
</dbReference>
<evidence type="ECO:0000256" key="2">
    <source>
        <dbReference type="ARBA" id="ARBA00023002"/>
    </source>
</evidence>
<dbReference type="PANTHER" id="PTHR30466:SF11">
    <property type="entry name" value="FLAVIN-DEPENDENT MONOOXYGENASE, REDUCTASE SUBUNIT HSAB"/>
    <property type="match status" value="1"/>
</dbReference>
<evidence type="ECO:0000313" key="4">
    <source>
        <dbReference type="EMBL" id="QHC01090.1"/>
    </source>
</evidence>
<dbReference type="SMART" id="SM00903">
    <property type="entry name" value="Flavin_Reduct"/>
    <property type="match status" value="1"/>
</dbReference>
<keyword evidence="5" id="KW-1185">Reference proteome</keyword>
<dbReference type="InterPro" id="IPR050268">
    <property type="entry name" value="NADH-dep_flavin_reductase"/>
</dbReference>